<name>A0ABN9VB19_9DINO</name>
<feature type="repeat" description="ANK" evidence="1">
    <location>
        <begin position="21"/>
        <end position="41"/>
    </location>
</feature>
<evidence type="ECO:0000256" key="1">
    <source>
        <dbReference type="PROSITE-ProRule" id="PRU00023"/>
    </source>
</evidence>
<dbReference type="PROSITE" id="PS50297">
    <property type="entry name" value="ANK_REP_REGION"/>
    <property type="match status" value="1"/>
</dbReference>
<protein>
    <submittedName>
        <fullName evidence="2">Uncharacterized protein</fullName>
    </submittedName>
</protein>
<proteinExistence type="predicted"/>
<evidence type="ECO:0000313" key="3">
    <source>
        <dbReference type="Proteomes" id="UP001189429"/>
    </source>
</evidence>
<accession>A0ABN9VB19</accession>
<keyword evidence="3" id="KW-1185">Reference proteome</keyword>
<dbReference type="PROSITE" id="PS50088">
    <property type="entry name" value="ANK_REPEAT"/>
    <property type="match status" value="1"/>
</dbReference>
<comment type="caution">
    <text evidence="2">The sequence shown here is derived from an EMBL/GenBank/DDBJ whole genome shotgun (WGS) entry which is preliminary data.</text>
</comment>
<dbReference type="InterPro" id="IPR002110">
    <property type="entry name" value="Ankyrin_rpt"/>
</dbReference>
<dbReference type="EMBL" id="CAUYUJ010016937">
    <property type="protein sequence ID" value="CAK0870213.1"/>
    <property type="molecule type" value="Genomic_DNA"/>
</dbReference>
<reference evidence="2" key="1">
    <citation type="submission" date="2023-10" db="EMBL/GenBank/DDBJ databases">
        <authorList>
            <person name="Chen Y."/>
            <person name="Shah S."/>
            <person name="Dougan E. K."/>
            <person name="Thang M."/>
            <person name="Chan C."/>
        </authorList>
    </citation>
    <scope>NUCLEOTIDE SEQUENCE [LARGE SCALE GENOMIC DNA]</scope>
</reference>
<gene>
    <name evidence="2" type="ORF">PCOR1329_LOCUS56374</name>
</gene>
<dbReference type="Proteomes" id="UP001189429">
    <property type="component" value="Unassembled WGS sequence"/>
</dbReference>
<evidence type="ECO:0000313" key="2">
    <source>
        <dbReference type="EMBL" id="CAK0870213.1"/>
    </source>
</evidence>
<organism evidence="2 3">
    <name type="scientific">Prorocentrum cordatum</name>
    <dbReference type="NCBI Taxonomy" id="2364126"/>
    <lineage>
        <taxon>Eukaryota</taxon>
        <taxon>Sar</taxon>
        <taxon>Alveolata</taxon>
        <taxon>Dinophyceae</taxon>
        <taxon>Prorocentrales</taxon>
        <taxon>Prorocentraceae</taxon>
        <taxon>Prorocentrum</taxon>
    </lineage>
</organism>
<sequence length="351" mass="36778">MLELLAAGRADLAAADHEGVQGARPLHVAAARGHRDVAEVLRAAARAANRSSLRRRRAERRRRLAALAKRRRACPAPVHPRGLDCGGGQRLEVLAARAGDRHVATQRNAKAEAAPMADAPAEREAADARLQVPMLFSGGILVLTVAGKVGDAAAPVLVADWPVALLALNANDLHCGLTSASVPLALVRSSAVRRLAEDPLFFFLGWRYRDRALGWLRRRSPGAADGLDRAEALFRRASFAAVLIEPGAVVCCLAGAARMQPLTFCTLNVLGTAARLLLIRGLGALFPQQLDYVLGLVRLYQRWLLLGAVALTAAGAWRLLRLGGGGGAAAGAAAGAPAGGVAAQHTRAKVS</sequence>
<keyword evidence="1" id="KW-0040">ANK repeat</keyword>